<evidence type="ECO:0000313" key="6">
    <source>
        <dbReference type="EMBL" id="GAA4959099.1"/>
    </source>
</evidence>
<dbReference type="CDD" id="cd08471">
    <property type="entry name" value="PBP2_CrgA_like_2"/>
    <property type="match status" value="1"/>
</dbReference>
<dbReference type="Pfam" id="PF00126">
    <property type="entry name" value="HTH_1"/>
    <property type="match status" value="1"/>
</dbReference>
<keyword evidence="7" id="KW-1185">Reference proteome</keyword>
<dbReference type="GO" id="GO:0003700">
    <property type="term" value="F:DNA-binding transcription factor activity"/>
    <property type="evidence" value="ECO:0007669"/>
    <property type="project" value="InterPro"/>
</dbReference>
<dbReference type="SUPFAM" id="SSF46785">
    <property type="entry name" value="Winged helix' DNA-binding domain"/>
    <property type="match status" value="1"/>
</dbReference>
<gene>
    <name evidence="6" type="ORF">GCM10025791_45020</name>
</gene>
<dbReference type="FunFam" id="3.40.190.290:FF:000001">
    <property type="entry name" value="Transcriptional regulator, LysR family"/>
    <property type="match status" value="1"/>
</dbReference>
<accession>A0AAV3U8U5</accession>
<dbReference type="FunFam" id="1.10.10.10:FF:000001">
    <property type="entry name" value="LysR family transcriptional regulator"/>
    <property type="match status" value="1"/>
</dbReference>
<dbReference type="SUPFAM" id="SSF53850">
    <property type="entry name" value="Periplasmic binding protein-like II"/>
    <property type="match status" value="1"/>
</dbReference>
<evidence type="ECO:0000256" key="4">
    <source>
        <dbReference type="ARBA" id="ARBA00023163"/>
    </source>
</evidence>
<evidence type="ECO:0000259" key="5">
    <source>
        <dbReference type="PROSITE" id="PS50931"/>
    </source>
</evidence>
<dbReference type="InterPro" id="IPR036388">
    <property type="entry name" value="WH-like_DNA-bd_sf"/>
</dbReference>
<keyword evidence="4" id="KW-0804">Transcription</keyword>
<comment type="caution">
    <text evidence="6">The sequence shown here is derived from an EMBL/GenBank/DDBJ whole genome shotgun (WGS) entry which is preliminary data.</text>
</comment>
<dbReference type="PANTHER" id="PTHR30537">
    <property type="entry name" value="HTH-TYPE TRANSCRIPTIONAL REGULATOR"/>
    <property type="match status" value="1"/>
</dbReference>
<dbReference type="Gene3D" id="3.40.190.290">
    <property type="match status" value="1"/>
</dbReference>
<dbReference type="Pfam" id="PF03466">
    <property type="entry name" value="LysR_substrate"/>
    <property type="match status" value="1"/>
</dbReference>
<evidence type="ECO:0000313" key="7">
    <source>
        <dbReference type="Proteomes" id="UP001409585"/>
    </source>
</evidence>
<dbReference type="GO" id="GO:0006351">
    <property type="term" value="P:DNA-templated transcription"/>
    <property type="evidence" value="ECO:0007669"/>
    <property type="project" value="TreeGrafter"/>
</dbReference>
<evidence type="ECO:0000256" key="1">
    <source>
        <dbReference type="ARBA" id="ARBA00009437"/>
    </source>
</evidence>
<organism evidence="6 7">
    <name type="scientific">Halioxenophilus aromaticivorans</name>
    <dbReference type="NCBI Taxonomy" id="1306992"/>
    <lineage>
        <taxon>Bacteria</taxon>
        <taxon>Pseudomonadati</taxon>
        <taxon>Pseudomonadota</taxon>
        <taxon>Gammaproteobacteria</taxon>
        <taxon>Alteromonadales</taxon>
        <taxon>Alteromonadaceae</taxon>
        <taxon>Halioxenophilus</taxon>
    </lineage>
</organism>
<reference evidence="7" key="1">
    <citation type="journal article" date="2019" name="Int. J. Syst. Evol. Microbiol.">
        <title>The Global Catalogue of Microorganisms (GCM) 10K type strain sequencing project: providing services to taxonomists for standard genome sequencing and annotation.</title>
        <authorList>
            <consortium name="The Broad Institute Genomics Platform"/>
            <consortium name="The Broad Institute Genome Sequencing Center for Infectious Disease"/>
            <person name="Wu L."/>
            <person name="Ma J."/>
        </authorList>
    </citation>
    <scope>NUCLEOTIDE SEQUENCE [LARGE SCALE GENOMIC DNA]</scope>
    <source>
        <strain evidence="7">JCM 19134</strain>
    </source>
</reference>
<dbReference type="GO" id="GO:0043565">
    <property type="term" value="F:sequence-specific DNA binding"/>
    <property type="evidence" value="ECO:0007669"/>
    <property type="project" value="TreeGrafter"/>
</dbReference>
<proteinExistence type="inferred from homology"/>
<comment type="similarity">
    <text evidence="1">Belongs to the LysR transcriptional regulatory family.</text>
</comment>
<dbReference type="Proteomes" id="UP001409585">
    <property type="component" value="Unassembled WGS sequence"/>
</dbReference>
<keyword evidence="3" id="KW-0238">DNA-binding</keyword>
<dbReference type="Gene3D" id="1.10.10.10">
    <property type="entry name" value="Winged helix-like DNA-binding domain superfamily/Winged helix DNA-binding domain"/>
    <property type="match status" value="1"/>
</dbReference>
<dbReference type="PROSITE" id="PS50931">
    <property type="entry name" value="HTH_LYSR"/>
    <property type="match status" value="1"/>
</dbReference>
<keyword evidence="2" id="KW-0805">Transcription regulation</keyword>
<name>A0AAV3U8U5_9ALTE</name>
<dbReference type="AlphaFoldDB" id="A0AAV3U8U5"/>
<dbReference type="InterPro" id="IPR005119">
    <property type="entry name" value="LysR_subst-bd"/>
</dbReference>
<evidence type="ECO:0000256" key="3">
    <source>
        <dbReference type="ARBA" id="ARBA00023125"/>
    </source>
</evidence>
<evidence type="ECO:0000256" key="2">
    <source>
        <dbReference type="ARBA" id="ARBA00023015"/>
    </source>
</evidence>
<dbReference type="EMBL" id="BAABLX010000077">
    <property type="protein sequence ID" value="GAA4959099.1"/>
    <property type="molecule type" value="Genomic_DNA"/>
</dbReference>
<dbReference type="InterPro" id="IPR000847">
    <property type="entry name" value="LysR_HTH_N"/>
</dbReference>
<dbReference type="RefSeq" id="WP_345427589.1">
    <property type="nucleotide sequence ID" value="NZ_AP031496.1"/>
</dbReference>
<dbReference type="PANTHER" id="PTHR30537:SF5">
    <property type="entry name" value="HTH-TYPE TRANSCRIPTIONAL ACTIVATOR TTDR-RELATED"/>
    <property type="match status" value="1"/>
</dbReference>
<dbReference type="InterPro" id="IPR036390">
    <property type="entry name" value="WH_DNA-bd_sf"/>
</dbReference>
<sequence>MDKFKAMRIFTTIIDQGSLSAAAMALDRSPAAIARGLADLERHLGVRLLNRNTRNLALTDEGKEFLFRARRILADVEEAEHTLDAKRRSPDGNLRISAPVTFGSLHLAPVVSDFMQQHPQMQVELVLLDRLVDIVEEGFDLAIRIGELADSNLVARPLGKVRTLVCASPMLLEQFGEPNTPADLKDLPAAVFSPQGKHWAFRENNYKTLQAVRPVFRSNQIGVVLQAGIDGIGVVQLLSYQVAQAIERGQLIRLLKNFEAPSIPVQFVYPHHRLVSHRVRGFMDWSVGYLSQRLLTASNVI</sequence>
<feature type="domain" description="HTH lysR-type" evidence="5">
    <location>
        <begin position="1"/>
        <end position="59"/>
    </location>
</feature>
<dbReference type="InterPro" id="IPR058163">
    <property type="entry name" value="LysR-type_TF_proteobact-type"/>
</dbReference>
<protein>
    <submittedName>
        <fullName evidence="6">LysR family transcriptional regulator</fullName>
    </submittedName>
</protein>